<dbReference type="RefSeq" id="WP_217507408.1">
    <property type="nucleotide sequence ID" value="NZ_JABFMT010000005.1"/>
</dbReference>
<evidence type="ECO:0000313" key="2">
    <source>
        <dbReference type="Proteomes" id="UP000536746"/>
    </source>
</evidence>
<dbReference type="Proteomes" id="UP000536746">
    <property type="component" value="Unassembled WGS sequence"/>
</dbReference>
<sequence>MKYVDMLFPLLFVLVAVSPSLSSRRCFFIRTAFGGQNRCFYFFEGAMMREKVMRGNPFASVLPGIDVIYILFGAIDCHSSNQAADG</sequence>
<comment type="caution">
    <text evidence="1">The sequence shown here is derived from an EMBL/GenBank/DDBJ whole genome shotgun (WGS) entry which is preliminary data.</text>
</comment>
<reference evidence="1 2" key="1">
    <citation type="journal article" date="2020" name="Front. Plant Sci.">
        <title>Isolation of Rhizosphere Bacteria That Improve Quality and Water Stress Tolerance in Greenhouse Ornamentals.</title>
        <authorList>
            <person name="Nordstedt N.P."/>
            <person name="Jones M.L."/>
        </authorList>
    </citation>
    <scope>NUCLEOTIDE SEQUENCE [LARGE SCALE GENOMIC DNA]</scope>
    <source>
        <strain evidence="1 2">C6C2</strain>
    </source>
</reference>
<keyword evidence="2" id="KW-1185">Reference proteome</keyword>
<organism evidence="1 2">
    <name type="scientific">Herbaspirillum robiniae</name>
    <dbReference type="NCBI Taxonomy" id="2014887"/>
    <lineage>
        <taxon>Bacteria</taxon>
        <taxon>Pseudomonadati</taxon>
        <taxon>Pseudomonadota</taxon>
        <taxon>Betaproteobacteria</taxon>
        <taxon>Burkholderiales</taxon>
        <taxon>Oxalobacteraceae</taxon>
        <taxon>Herbaspirillum</taxon>
    </lineage>
</organism>
<accession>A0ABX2LVU2</accession>
<name>A0ABX2LVU2_9BURK</name>
<evidence type="ECO:0000313" key="1">
    <source>
        <dbReference type="EMBL" id="NUU01308.1"/>
    </source>
</evidence>
<proteinExistence type="predicted"/>
<evidence type="ECO:0008006" key="3">
    <source>
        <dbReference type="Google" id="ProtNLM"/>
    </source>
</evidence>
<dbReference type="EMBL" id="JABFMT010000005">
    <property type="protein sequence ID" value="NUU01308.1"/>
    <property type="molecule type" value="Genomic_DNA"/>
</dbReference>
<gene>
    <name evidence="1" type="ORF">HNO84_06845</name>
</gene>
<protein>
    <recommendedName>
        <fullName evidence="3">Secreted protein</fullName>
    </recommendedName>
</protein>